<name>A0A329YKA4_RHITR</name>
<dbReference type="EMBL" id="QMKK01000022">
    <property type="protein sequence ID" value="RAX42402.1"/>
    <property type="molecule type" value="Genomic_DNA"/>
</dbReference>
<dbReference type="Pfam" id="PF10618">
    <property type="entry name" value="Tail_tube"/>
    <property type="match status" value="1"/>
</dbReference>
<protein>
    <recommendedName>
        <fullName evidence="3">Phage tail protein</fullName>
    </recommendedName>
</protein>
<accession>A0A329YKA4</accession>
<proteinExistence type="predicted"/>
<dbReference type="OrthoDB" id="8161260at2"/>
<sequence length="124" mass="13421">MAGKDFGGIINVRLSTGTTFSLRGTLNINPSRLSTEAVTNQDGSVDRTGTVQPARVELNFADRGIDYNALMQSARFNITFIEDFTGVTHYFTSAFMVGDPQSNRQTGEVTGISIAAEKYSRSDG</sequence>
<comment type="caution">
    <text evidence="1">The sequence shown here is derived from an EMBL/GenBank/DDBJ whole genome shotgun (WGS) entry which is preliminary data.</text>
</comment>
<gene>
    <name evidence="1" type="ORF">DQ393_06050</name>
</gene>
<evidence type="ECO:0008006" key="3">
    <source>
        <dbReference type="Google" id="ProtNLM"/>
    </source>
</evidence>
<dbReference type="Proteomes" id="UP000251205">
    <property type="component" value="Unassembled WGS sequence"/>
</dbReference>
<dbReference type="InterPro" id="IPR019596">
    <property type="entry name" value="Phage_Mu_GpM_tail_tub"/>
</dbReference>
<reference evidence="1 2" key="1">
    <citation type="submission" date="2018-06" db="EMBL/GenBank/DDBJ databases">
        <title>Whole Genome Sequence of an efficient microsymbiont, Rhizobium tropici.</title>
        <authorList>
            <person name="Srinivasan R."/>
            <person name="Singh H.V."/>
            <person name="Srivastava R."/>
            <person name="Kumari B."/>
            <person name="Radhakrishna A."/>
        </authorList>
    </citation>
    <scope>NUCLEOTIDE SEQUENCE [LARGE SCALE GENOMIC DNA]</scope>
    <source>
        <strain evidence="1 2">IGFRI Rhizo-19</strain>
    </source>
</reference>
<evidence type="ECO:0000313" key="1">
    <source>
        <dbReference type="EMBL" id="RAX42402.1"/>
    </source>
</evidence>
<organism evidence="1 2">
    <name type="scientific">Rhizobium tropici</name>
    <dbReference type="NCBI Taxonomy" id="398"/>
    <lineage>
        <taxon>Bacteria</taxon>
        <taxon>Pseudomonadati</taxon>
        <taxon>Pseudomonadota</taxon>
        <taxon>Alphaproteobacteria</taxon>
        <taxon>Hyphomicrobiales</taxon>
        <taxon>Rhizobiaceae</taxon>
        <taxon>Rhizobium/Agrobacterium group</taxon>
        <taxon>Rhizobium</taxon>
    </lineage>
</organism>
<dbReference type="AlphaFoldDB" id="A0A329YKA4"/>
<evidence type="ECO:0000313" key="2">
    <source>
        <dbReference type="Proteomes" id="UP000251205"/>
    </source>
</evidence>
<dbReference type="RefSeq" id="WP_112340888.1">
    <property type="nucleotide sequence ID" value="NZ_QMKK01000022.1"/>
</dbReference>